<dbReference type="Pfam" id="PF12627">
    <property type="entry name" value="PolyA_pol_RNAbd"/>
    <property type="match status" value="1"/>
</dbReference>
<evidence type="ECO:0000256" key="6">
    <source>
        <dbReference type="ARBA" id="ARBA00022695"/>
    </source>
</evidence>
<evidence type="ECO:0000256" key="8">
    <source>
        <dbReference type="ARBA" id="ARBA00022741"/>
    </source>
</evidence>
<sequence>MRMSQQLSIPNFPFPLAWLPSDAYLVGGTIRDRILNRKRQEFDLDLVVIDRAVELARDLANRCDAGFVVLDAARDIARIVFAEGTVDVAKIEGESLEQDLHRRDFTINSIALHIQSQKLIDPLGGIEDLEANLIKMVSPANLKADPLRLFRAYRQAAQLDFTIDPQTRNTITQLASELKNIASERIKTELSYLLETRKGSIYLQQAWEDGLLSICFPSVTQQQVEEVARIDVIKERLRQESSHLAATWEKNVGGQSNTLQSLAKLACFVSVSPEEAENQLTGLKFSRAEIRTVTSSLSLLPRLLEAKVETMSLRDRYFFFQEARNVFPCLLLTAMAKGLSLTAAKPLLEHYLNPHDPVAYPQPIVTGKDLLRSLSLSPSPRIGELLTELQIAYIEGKVNSPSEAIDLAKSWL</sequence>
<keyword evidence="5" id="KW-0819">tRNA processing</keyword>
<evidence type="ECO:0000256" key="1">
    <source>
        <dbReference type="ARBA" id="ARBA00001946"/>
    </source>
</evidence>
<dbReference type="Pfam" id="PF01743">
    <property type="entry name" value="PolyA_pol"/>
    <property type="match status" value="1"/>
</dbReference>
<evidence type="ECO:0000313" key="16">
    <source>
        <dbReference type="Proteomes" id="UP000010482"/>
    </source>
</evidence>
<keyword evidence="9" id="KW-0460">Magnesium</keyword>
<name>K9YUU2_DACS8</name>
<keyword evidence="16" id="KW-1185">Reference proteome</keyword>
<evidence type="ECO:0000256" key="5">
    <source>
        <dbReference type="ARBA" id="ARBA00022694"/>
    </source>
</evidence>
<protein>
    <submittedName>
        <fullName evidence="15">tRNA nucleotidyltransferase/poly(A) polymerase</fullName>
    </submittedName>
</protein>
<feature type="domain" description="CCA-adding enzyme C-terminal" evidence="14">
    <location>
        <begin position="260"/>
        <end position="405"/>
    </location>
</feature>
<feature type="domain" description="Poly A polymerase head" evidence="12">
    <location>
        <begin position="23"/>
        <end position="134"/>
    </location>
</feature>
<evidence type="ECO:0000256" key="3">
    <source>
        <dbReference type="ARBA" id="ARBA00022555"/>
    </source>
</evidence>
<evidence type="ECO:0000256" key="2">
    <source>
        <dbReference type="ARBA" id="ARBA00007265"/>
    </source>
</evidence>
<keyword evidence="10 11" id="KW-0694">RNA-binding</keyword>
<accession>K9YUU2</accession>
<evidence type="ECO:0000313" key="15">
    <source>
        <dbReference type="EMBL" id="AFZ49888.1"/>
    </source>
</evidence>
<dbReference type="Proteomes" id="UP000010482">
    <property type="component" value="Chromosome"/>
</dbReference>
<dbReference type="GO" id="GO:0046872">
    <property type="term" value="F:metal ion binding"/>
    <property type="evidence" value="ECO:0007669"/>
    <property type="project" value="UniProtKB-KW"/>
</dbReference>
<dbReference type="Gene3D" id="3.30.460.10">
    <property type="entry name" value="Beta Polymerase, domain 2"/>
    <property type="match status" value="1"/>
</dbReference>
<dbReference type="InterPro" id="IPR032810">
    <property type="entry name" value="CCA-adding_enz_C"/>
</dbReference>
<organism evidence="15 16">
    <name type="scientific">Dactylococcopsis salina (strain PCC 8305)</name>
    <name type="common">Myxobactron salinum</name>
    <dbReference type="NCBI Taxonomy" id="13035"/>
    <lineage>
        <taxon>Bacteria</taxon>
        <taxon>Bacillati</taxon>
        <taxon>Cyanobacteriota</taxon>
        <taxon>Cyanophyceae</taxon>
        <taxon>Nodosilineales</taxon>
        <taxon>Cymatolegaceae</taxon>
        <taxon>Dactylococcopsis</taxon>
    </lineage>
</organism>
<dbReference type="PANTHER" id="PTHR47545:SF2">
    <property type="entry name" value="CC-ADDING TRNA NUCLEOTIDYLTRANSFERASE"/>
    <property type="match status" value="1"/>
</dbReference>
<dbReference type="Pfam" id="PF13735">
    <property type="entry name" value="tRNA_NucTran2_2"/>
    <property type="match status" value="1"/>
</dbReference>
<dbReference type="SUPFAM" id="SSF81301">
    <property type="entry name" value="Nucleotidyltransferase"/>
    <property type="match status" value="1"/>
</dbReference>
<evidence type="ECO:0000256" key="10">
    <source>
        <dbReference type="ARBA" id="ARBA00022884"/>
    </source>
</evidence>
<dbReference type="PANTHER" id="PTHR47545">
    <property type="entry name" value="MULTIFUNCTIONAL CCA PROTEIN"/>
    <property type="match status" value="1"/>
</dbReference>
<dbReference type="InterPro" id="IPR002646">
    <property type="entry name" value="PolA_pol_head_dom"/>
</dbReference>
<evidence type="ECO:0000256" key="4">
    <source>
        <dbReference type="ARBA" id="ARBA00022679"/>
    </source>
</evidence>
<dbReference type="eggNOG" id="COG0617">
    <property type="taxonomic scope" value="Bacteria"/>
</dbReference>
<keyword evidence="7" id="KW-0479">Metal-binding</keyword>
<dbReference type="SUPFAM" id="SSF81891">
    <property type="entry name" value="Poly A polymerase C-terminal region-like"/>
    <property type="match status" value="1"/>
</dbReference>
<keyword evidence="6" id="KW-0548">Nucleotidyltransferase</keyword>
<evidence type="ECO:0000256" key="9">
    <source>
        <dbReference type="ARBA" id="ARBA00022842"/>
    </source>
</evidence>
<dbReference type="STRING" id="13035.Dacsa_1187"/>
<proteinExistence type="inferred from homology"/>
<dbReference type="InterPro" id="IPR043519">
    <property type="entry name" value="NT_sf"/>
</dbReference>
<dbReference type="GO" id="GO:0008033">
    <property type="term" value="P:tRNA processing"/>
    <property type="evidence" value="ECO:0007669"/>
    <property type="project" value="UniProtKB-KW"/>
</dbReference>
<dbReference type="GO" id="GO:0000166">
    <property type="term" value="F:nucleotide binding"/>
    <property type="evidence" value="ECO:0007669"/>
    <property type="project" value="UniProtKB-KW"/>
</dbReference>
<keyword evidence="8" id="KW-0547">Nucleotide-binding</keyword>
<dbReference type="GO" id="GO:0016779">
    <property type="term" value="F:nucleotidyltransferase activity"/>
    <property type="evidence" value="ECO:0007669"/>
    <property type="project" value="UniProtKB-KW"/>
</dbReference>
<dbReference type="PATRIC" id="fig|13035.3.peg.1338"/>
<evidence type="ECO:0000259" key="14">
    <source>
        <dbReference type="Pfam" id="PF13735"/>
    </source>
</evidence>
<dbReference type="InterPro" id="IPR050124">
    <property type="entry name" value="tRNA_CCA-adding_enzyme"/>
</dbReference>
<evidence type="ECO:0000256" key="7">
    <source>
        <dbReference type="ARBA" id="ARBA00022723"/>
    </source>
</evidence>
<dbReference type="GO" id="GO:0000049">
    <property type="term" value="F:tRNA binding"/>
    <property type="evidence" value="ECO:0007669"/>
    <property type="project" value="UniProtKB-KW"/>
</dbReference>
<evidence type="ECO:0000259" key="13">
    <source>
        <dbReference type="Pfam" id="PF12627"/>
    </source>
</evidence>
<comment type="cofactor">
    <cofactor evidence="1">
        <name>Mg(2+)</name>
        <dbReference type="ChEBI" id="CHEBI:18420"/>
    </cofactor>
</comment>
<keyword evidence="3" id="KW-0820">tRNA-binding</keyword>
<reference evidence="15" key="1">
    <citation type="submission" date="2012-04" db="EMBL/GenBank/DDBJ databases">
        <title>Finished genome of Dactylococcopsis salina PCC 8305.</title>
        <authorList>
            <consortium name="US DOE Joint Genome Institute"/>
            <person name="Gugger M."/>
            <person name="Coursin T."/>
            <person name="Rippka R."/>
            <person name="Tandeau De Marsac N."/>
            <person name="Huntemann M."/>
            <person name="Wei C.-L."/>
            <person name="Han J."/>
            <person name="Detter J.C."/>
            <person name="Han C."/>
            <person name="Tapia R."/>
            <person name="Daligault H."/>
            <person name="Chen A."/>
            <person name="Krypides N."/>
            <person name="Mavromatis K."/>
            <person name="Markowitz V."/>
            <person name="Szeto E."/>
            <person name="Ivanova N."/>
            <person name="Ovchinnikova G."/>
            <person name="Pagani I."/>
            <person name="Pati A."/>
            <person name="Goodwin L."/>
            <person name="Peters L."/>
            <person name="Pitluck S."/>
            <person name="Woyke T."/>
            <person name="Kerfeld C."/>
        </authorList>
    </citation>
    <scope>NUCLEOTIDE SEQUENCE [LARGE SCALE GENOMIC DNA]</scope>
    <source>
        <strain evidence="15">PCC 8305</strain>
    </source>
</reference>
<dbReference type="HOGENOM" id="CLU_015961_6_0_3"/>
<evidence type="ECO:0000256" key="11">
    <source>
        <dbReference type="RuleBase" id="RU003953"/>
    </source>
</evidence>
<keyword evidence="4 11" id="KW-0808">Transferase</keyword>
<gene>
    <name evidence="15" type="ORF">Dacsa_1187</name>
</gene>
<dbReference type="Gene3D" id="1.10.3090.10">
    <property type="entry name" value="cca-adding enzyme, domain 2"/>
    <property type="match status" value="1"/>
</dbReference>
<feature type="domain" description="tRNA nucleotidyltransferase/poly(A) polymerase RNA and SrmB- binding" evidence="13">
    <location>
        <begin position="160"/>
        <end position="220"/>
    </location>
</feature>
<dbReference type="InterPro" id="IPR032828">
    <property type="entry name" value="PolyA_RNA-bd"/>
</dbReference>
<dbReference type="EMBL" id="CP003944">
    <property type="protein sequence ID" value="AFZ49888.1"/>
    <property type="molecule type" value="Genomic_DNA"/>
</dbReference>
<dbReference type="AlphaFoldDB" id="K9YUU2"/>
<dbReference type="KEGG" id="dsl:Dacsa_1187"/>
<dbReference type="CDD" id="cd05398">
    <property type="entry name" value="NT_ClassII-CCAase"/>
    <property type="match status" value="1"/>
</dbReference>
<evidence type="ECO:0000259" key="12">
    <source>
        <dbReference type="Pfam" id="PF01743"/>
    </source>
</evidence>
<comment type="similarity">
    <text evidence="2 11">Belongs to the tRNA nucleotidyltransferase/poly(A) polymerase family.</text>
</comment>